<dbReference type="AlphaFoldDB" id="A0A1S3B4L2"/>
<keyword evidence="4" id="KW-0804">Transcription</keyword>
<dbReference type="GO" id="GO:0005634">
    <property type="term" value="C:nucleus"/>
    <property type="evidence" value="ECO:0007669"/>
    <property type="project" value="UniProtKB-SubCell"/>
</dbReference>
<sequence length="268" mass="31339">MEMDSNTSSPSANAQQEQETTVSTNGEITDQNPSDDDDHLPLIKRKRTRMKQLARRHKRDREKILKRPLKHPVNDPIPKSDEEPQGKDLVFDTETESEGDADQNQETLTFMALAEIVESEREFLENIPEEYKKLMIFMGGSWDVCPSLVMEKRLKKGDVEERRNRLLIPQRKTRTTFLEVEEEEKLNTDVWWMVEIIEPDCTVSLITLSKWETRKGVAYVLITEWNGLVERNDLKEGDLMQLWSFRAGGGRGRLCFMLLEVEENRERR</sequence>
<dbReference type="SUPFAM" id="SSF101936">
    <property type="entry name" value="DNA-binding pseudobarrel domain"/>
    <property type="match status" value="1"/>
</dbReference>
<dbReference type="PANTHER" id="PTHR31541">
    <property type="entry name" value="B3 DOMAIN PLANT PROTEIN-RELATED"/>
    <property type="match status" value="1"/>
</dbReference>
<dbReference type="Gene3D" id="2.40.330.10">
    <property type="entry name" value="DNA-binding pseudobarrel domain"/>
    <property type="match status" value="1"/>
</dbReference>
<accession>A0A1S3B4L2</accession>
<dbReference type="GeneID" id="103485973"/>
<comment type="subcellular location">
    <subcellularLocation>
        <location evidence="1">Nucleus</location>
    </subcellularLocation>
</comment>
<protein>
    <submittedName>
        <fullName evidence="8">B3 domain-containing protein At2g31420-like</fullName>
    </submittedName>
</protein>
<dbReference type="Proteomes" id="UP001652600">
    <property type="component" value="Chromosome 8"/>
</dbReference>
<evidence type="ECO:0000256" key="3">
    <source>
        <dbReference type="ARBA" id="ARBA00023125"/>
    </source>
</evidence>
<dbReference type="OrthoDB" id="1090008at2759"/>
<dbReference type="eggNOG" id="ENOG502S4WY">
    <property type="taxonomic scope" value="Eukaryota"/>
</dbReference>
<evidence type="ECO:0000313" key="7">
    <source>
        <dbReference type="Proteomes" id="UP001652600"/>
    </source>
</evidence>
<keyword evidence="7" id="KW-1185">Reference proteome</keyword>
<keyword evidence="3" id="KW-0238">DNA-binding</keyword>
<organism evidence="7 8">
    <name type="scientific">Cucumis melo</name>
    <name type="common">Muskmelon</name>
    <dbReference type="NCBI Taxonomy" id="3656"/>
    <lineage>
        <taxon>Eukaryota</taxon>
        <taxon>Viridiplantae</taxon>
        <taxon>Streptophyta</taxon>
        <taxon>Embryophyta</taxon>
        <taxon>Tracheophyta</taxon>
        <taxon>Spermatophyta</taxon>
        <taxon>Magnoliopsida</taxon>
        <taxon>eudicotyledons</taxon>
        <taxon>Gunneridae</taxon>
        <taxon>Pentapetalae</taxon>
        <taxon>rosids</taxon>
        <taxon>fabids</taxon>
        <taxon>Cucurbitales</taxon>
        <taxon>Cucurbitaceae</taxon>
        <taxon>Benincaseae</taxon>
        <taxon>Cucumis</taxon>
    </lineage>
</organism>
<evidence type="ECO:0000256" key="5">
    <source>
        <dbReference type="ARBA" id="ARBA00023242"/>
    </source>
</evidence>
<dbReference type="InterPro" id="IPR005508">
    <property type="entry name" value="At2g31720-like"/>
</dbReference>
<dbReference type="PANTHER" id="PTHR31541:SF25">
    <property type="entry name" value="GAMMA-GLIADIN B"/>
    <property type="match status" value="1"/>
</dbReference>
<dbReference type="InParanoid" id="A0A1S3B4L2"/>
<dbReference type="InterPro" id="IPR015300">
    <property type="entry name" value="DNA-bd_pseudobarrel_sf"/>
</dbReference>
<evidence type="ECO:0000256" key="6">
    <source>
        <dbReference type="SAM" id="MobiDB-lite"/>
    </source>
</evidence>
<reference evidence="8" key="1">
    <citation type="submission" date="2025-08" db="UniProtKB">
        <authorList>
            <consortium name="RefSeq"/>
        </authorList>
    </citation>
    <scope>IDENTIFICATION</scope>
    <source>
        <tissue evidence="8">Stem</tissue>
    </source>
</reference>
<feature type="compositionally biased region" description="Basic residues" evidence="6">
    <location>
        <begin position="42"/>
        <end position="70"/>
    </location>
</feature>
<feature type="region of interest" description="Disordered" evidence="6">
    <location>
        <begin position="1"/>
        <end position="87"/>
    </location>
</feature>
<dbReference type="Pfam" id="PF03754">
    <property type="entry name" value="At2g31720-like"/>
    <property type="match status" value="1"/>
</dbReference>
<proteinExistence type="predicted"/>
<evidence type="ECO:0000313" key="8">
    <source>
        <dbReference type="RefSeq" id="XP_008441972.1"/>
    </source>
</evidence>
<feature type="compositionally biased region" description="Polar residues" evidence="6">
    <location>
        <begin position="1"/>
        <end position="32"/>
    </location>
</feature>
<keyword evidence="2" id="KW-0805">Transcription regulation</keyword>
<evidence type="ECO:0000256" key="2">
    <source>
        <dbReference type="ARBA" id="ARBA00023015"/>
    </source>
</evidence>
<dbReference type="GO" id="GO:0003677">
    <property type="term" value="F:DNA binding"/>
    <property type="evidence" value="ECO:0007669"/>
    <property type="project" value="UniProtKB-KW"/>
</dbReference>
<name>A0A1S3B4L2_CUCME</name>
<dbReference type="KEGG" id="cmo:103485973"/>
<gene>
    <name evidence="8" type="primary">LOC103485973</name>
</gene>
<evidence type="ECO:0000256" key="1">
    <source>
        <dbReference type="ARBA" id="ARBA00004123"/>
    </source>
</evidence>
<evidence type="ECO:0000256" key="4">
    <source>
        <dbReference type="ARBA" id="ARBA00023163"/>
    </source>
</evidence>
<keyword evidence="5" id="KW-0539">Nucleus</keyword>
<dbReference type="RefSeq" id="XP_008441972.1">
    <property type="nucleotide sequence ID" value="XM_008443750.3"/>
</dbReference>
<feature type="compositionally biased region" description="Basic and acidic residues" evidence="6">
    <location>
        <begin position="78"/>
        <end position="87"/>
    </location>
</feature>